<dbReference type="Pfam" id="PF02779">
    <property type="entry name" value="Transket_pyr"/>
    <property type="match status" value="1"/>
</dbReference>
<keyword evidence="7 11" id="KW-0786">Thiamine pyrophosphate</keyword>
<feature type="binding site" evidence="10">
    <location>
        <position position="475"/>
    </location>
    <ligand>
        <name>substrate</name>
    </ligand>
</feature>
<dbReference type="InterPro" id="IPR009014">
    <property type="entry name" value="Transketo_C/PFOR_II"/>
</dbReference>
<dbReference type="InterPro" id="IPR020826">
    <property type="entry name" value="Transketolase_BS"/>
</dbReference>
<feature type="binding site" evidence="10">
    <location>
        <position position="354"/>
    </location>
    <ligand>
        <name>substrate</name>
    </ligand>
</feature>
<feature type="site" description="Important for catalytic activity" evidence="13">
    <location>
        <position position="28"/>
    </location>
</feature>
<dbReference type="Gene3D" id="3.40.50.970">
    <property type="match status" value="2"/>
</dbReference>
<evidence type="ECO:0000256" key="9">
    <source>
        <dbReference type="PIRSR" id="PIRSR605478-1"/>
    </source>
</evidence>
<dbReference type="FunFam" id="3.40.50.970:FF:000004">
    <property type="entry name" value="Transketolase"/>
    <property type="match status" value="1"/>
</dbReference>
<evidence type="ECO:0000259" key="15">
    <source>
        <dbReference type="SMART" id="SM00861"/>
    </source>
</evidence>
<evidence type="ECO:0000256" key="7">
    <source>
        <dbReference type="ARBA" id="ARBA00023052"/>
    </source>
</evidence>
<evidence type="ECO:0000256" key="1">
    <source>
        <dbReference type="ARBA" id="ARBA00007131"/>
    </source>
</evidence>
<dbReference type="GO" id="GO:0005829">
    <property type="term" value="C:cytosol"/>
    <property type="evidence" value="ECO:0007669"/>
    <property type="project" value="TreeGrafter"/>
</dbReference>
<dbReference type="InterPro" id="IPR055152">
    <property type="entry name" value="Transketolase-like_C_2"/>
</dbReference>
<dbReference type="InterPro" id="IPR005474">
    <property type="entry name" value="Transketolase_N"/>
</dbReference>
<evidence type="ECO:0000256" key="5">
    <source>
        <dbReference type="ARBA" id="ARBA00022723"/>
    </source>
</evidence>
<evidence type="ECO:0000256" key="11">
    <source>
        <dbReference type="PIRSR" id="PIRSR605478-3"/>
    </source>
</evidence>
<dbReference type="SMART" id="SM00861">
    <property type="entry name" value="Transket_pyr"/>
    <property type="match status" value="1"/>
</dbReference>
<keyword evidence="6 12" id="KW-0460">Magnesium</keyword>
<feature type="binding site" evidence="12">
    <location>
        <position position="189"/>
    </location>
    <ligand>
        <name>Mg(2+)</name>
        <dbReference type="ChEBI" id="CHEBI:18420"/>
    </ligand>
</feature>
<dbReference type="Gene3D" id="3.40.50.920">
    <property type="match status" value="1"/>
</dbReference>
<sequence>MNIPALQSIALSVRSLTIDAIQKANSGHPGMPMGAAELGAYLYGVELRYNPGDPKWLNRDRFVLSAGHGSMFLYSLLHMAGYDLSLDDIKAFRQVGSKCPGHPEYGVTPGVETTTGPLGQGISTAVGMAIAERMMAAHFNKPGQEIIDHYTYVVAGDGCLMEGVASEACSLAGHLGLGKLIVYYDSNHISIDGSTNIAFTEDVGKRFEAYGWQVLKGSMYNFEELASLTAQAKADTSRPTLIMLESVIGKGAPSKQGTSGVHGSPLGEEEARKAKEALGIPLDKPFWVAPEAYAYFKAHRMALEGEYQSWQARFEAWRNANPDLAAELERWLEGKPAHELDLPAFKLGEKVATRNASGKCLAAVASAWPNLVGGSADLTSPNVTQLPANSDGMPLVFGKENPAGRYIHFGVREHAMAAIANGIAVHGGLRPFVATFLVFADYLRPSLRLSALMRLPVIYILTHDSIYIGEDGPTHQPVETLASLRAIPNLKVIRPADAEETAVAWRIAMERTDGPTALVLTRQNLPVLEKADPDWPYTMVLGAYVVQNPARSPEVTLVASGSEVSLATAAADIVRKQRPELAIRVVSVPDRQAFYAAPAPVREAVLAPGSLVFVAEAGVAQGWEHLAPPERILSIERFGESGPGDKVAEHLGFTAQAFADMILAQFSNF</sequence>
<feature type="binding site" evidence="11">
    <location>
        <position position="262"/>
    </location>
    <ligand>
        <name>thiamine diphosphate</name>
        <dbReference type="ChEBI" id="CHEBI:58937"/>
    </ligand>
</feature>
<feature type="binding site" evidence="10">
    <location>
        <position position="471"/>
    </location>
    <ligand>
        <name>substrate</name>
    </ligand>
</feature>
<feature type="binding site" evidence="11">
    <location>
        <begin position="116"/>
        <end position="118"/>
    </location>
    <ligand>
        <name>thiamine diphosphate</name>
        <dbReference type="ChEBI" id="CHEBI:58937"/>
    </ligand>
</feature>
<feature type="site" description="Important for catalytic activity" evidence="13">
    <location>
        <position position="262"/>
    </location>
</feature>
<dbReference type="InterPro" id="IPR033247">
    <property type="entry name" value="Transketolase_fam"/>
</dbReference>
<evidence type="ECO:0000313" key="16">
    <source>
        <dbReference type="EMBL" id="SLM12423.1"/>
    </source>
</evidence>
<evidence type="ECO:0000256" key="10">
    <source>
        <dbReference type="PIRSR" id="PIRSR605478-2"/>
    </source>
</evidence>
<reference evidence="16" key="1">
    <citation type="submission" date="2017-02" db="EMBL/GenBank/DDBJ databases">
        <authorList>
            <person name="Regsiter A."/>
            <person name="William W."/>
        </authorList>
    </citation>
    <scope>NUCLEOTIDE SEQUENCE</scope>
    <source>
        <strain evidence="16">Bib</strain>
    </source>
</reference>
<evidence type="ECO:0000256" key="12">
    <source>
        <dbReference type="PIRSR" id="PIRSR605478-4"/>
    </source>
</evidence>
<dbReference type="GO" id="GO:0004802">
    <property type="term" value="F:transketolase activity"/>
    <property type="evidence" value="ECO:0007669"/>
    <property type="project" value="UniProtKB-UniRule"/>
</dbReference>
<comment type="cofactor">
    <cofactor evidence="14">
        <name>Mg(2+)</name>
        <dbReference type="ChEBI" id="CHEBI:18420"/>
    </cofactor>
    <cofactor evidence="14">
        <name>Ca(2+)</name>
        <dbReference type="ChEBI" id="CHEBI:29108"/>
    </cofactor>
    <cofactor evidence="14">
        <name>Mn(2+)</name>
        <dbReference type="ChEBI" id="CHEBI:29035"/>
    </cofactor>
    <cofactor evidence="14">
        <name>Co(2+)</name>
        <dbReference type="ChEBI" id="CHEBI:48828"/>
    </cofactor>
    <text evidence="14">Binds 1 Mg(2+) ion per subunit. Can also utilize other divalent metal cations, such as Ca(2+), Mn(2+) and Co(2+).</text>
</comment>
<dbReference type="SUPFAM" id="SSF52922">
    <property type="entry name" value="TK C-terminal domain-like"/>
    <property type="match status" value="1"/>
</dbReference>
<dbReference type="InterPro" id="IPR005475">
    <property type="entry name" value="Transketolase-like_Pyr-bd"/>
</dbReference>
<dbReference type="Pfam" id="PF22613">
    <property type="entry name" value="Transketolase_C_1"/>
    <property type="match status" value="1"/>
</dbReference>
<dbReference type="GO" id="GO:0046872">
    <property type="term" value="F:metal ion binding"/>
    <property type="evidence" value="ECO:0007669"/>
    <property type="project" value="UniProtKB-KW"/>
</dbReference>
<accession>A0A3P3XI38</accession>
<keyword evidence="4 14" id="KW-0808">Transferase</keyword>
<dbReference type="CDD" id="cd07033">
    <property type="entry name" value="TPP_PYR_DXS_TK_like"/>
    <property type="match status" value="1"/>
</dbReference>
<keyword evidence="5 12" id="KW-0479">Metal-binding</keyword>
<feature type="binding site" evidence="10">
    <location>
        <position position="262"/>
    </location>
    <ligand>
        <name>substrate</name>
    </ligand>
</feature>
<dbReference type="InterPro" id="IPR005478">
    <property type="entry name" value="Transketolase_bac-like"/>
</dbReference>
<dbReference type="PROSITE" id="PS00802">
    <property type="entry name" value="TRANSKETOLASE_2"/>
    <property type="match status" value="1"/>
</dbReference>
<evidence type="ECO:0000256" key="14">
    <source>
        <dbReference type="RuleBase" id="RU004996"/>
    </source>
</evidence>
<comment type="similarity">
    <text evidence="1 14">Belongs to the transketolase family.</text>
</comment>
<organism evidence="16">
    <name type="scientific">uncultured spirochete</name>
    <dbReference type="NCBI Taxonomy" id="156406"/>
    <lineage>
        <taxon>Bacteria</taxon>
        <taxon>Pseudomonadati</taxon>
        <taxon>Spirochaetota</taxon>
        <taxon>Spirochaetia</taxon>
        <taxon>Spirochaetales</taxon>
        <taxon>environmental samples</taxon>
    </lineage>
</organism>
<feature type="binding site" evidence="10">
    <location>
        <position position="522"/>
    </location>
    <ligand>
        <name>substrate</name>
    </ligand>
</feature>
<dbReference type="InterPro" id="IPR029061">
    <property type="entry name" value="THDP-binding"/>
</dbReference>
<gene>
    <name evidence="16" type="primary">tktB</name>
    <name evidence="16" type="ORF">SPIROBIBN47_250033</name>
</gene>
<feature type="binding site" evidence="12">
    <location>
        <position position="187"/>
    </location>
    <ligand>
        <name>Mg(2+)</name>
        <dbReference type="ChEBI" id="CHEBI:18420"/>
    </ligand>
</feature>
<keyword evidence="14" id="KW-0106">Calcium</keyword>
<comment type="cofactor">
    <cofactor evidence="12">
        <name>Mg(2+)</name>
        <dbReference type="ChEBI" id="CHEBI:18420"/>
    </cofactor>
    <text evidence="12">Binds 1 Mg(2+) ion per subunit. Can also utilize other divalent metal cations, such as Ca(2+), Mn(2+) and Co(2+).</text>
</comment>
<feature type="binding site" evidence="11">
    <location>
        <position position="439"/>
    </location>
    <ligand>
        <name>thiamine diphosphate</name>
        <dbReference type="ChEBI" id="CHEBI:58937"/>
    </ligand>
</feature>
<evidence type="ECO:0000256" key="2">
    <source>
        <dbReference type="ARBA" id="ARBA00011738"/>
    </source>
</evidence>
<dbReference type="EC" id="2.2.1.1" evidence="3 8"/>
<comment type="cofactor">
    <cofactor evidence="11">
        <name>thiamine diphosphate</name>
        <dbReference type="ChEBI" id="CHEBI:58937"/>
    </cofactor>
    <text evidence="11">Binds 1 thiamine pyrophosphate per subunit. During the reaction, the substrate forms a covalent intermediate with the cofactor.</text>
</comment>
<dbReference type="CDD" id="cd02012">
    <property type="entry name" value="TPP_TK"/>
    <property type="match status" value="1"/>
</dbReference>
<evidence type="ECO:0000256" key="13">
    <source>
        <dbReference type="PIRSR" id="PIRSR605478-5"/>
    </source>
</evidence>
<proteinExistence type="inferred from homology"/>
<dbReference type="FunFam" id="3.40.50.970:FF:000003">
    <property type="entry name" value="Transketolase"/>
    <property type="match status" value="1"/>
</dbReference>
<dbReference type="PANTHER" id="PTHR43522:SF10">
    <property type="entry name" value="TRANSKETOLASE"/>
    <property type="match status" value="1"/>
</dbReference>
<evidence type="ECO:0000256" key="6">
    <source>
        <dbReference type="ARBA" id="ARBA00022842"/>
    </source>
</evidence>
<evidence type="ECO:0000256" key="4">
    <source>
        <dbReference type="ARBA" id="ARBA00022679"/>
    </source>
</evidence>
<protein>
    <recommendedName>
        <fullName evidence="3 8">Transketolase</fullName>
        <ecNumber evidence="3 8">2.2.1.1</ecNumber>
    </recommendedName>
</protein>
<comment type="subunit">
    <text evidence="2 14">Homodimer.</text>
</comment>
<dbReference type="AlphaFoldDB" id="A0A3P3XI38"/>
<evidence type="ECO:0000256" key="8">
    <source>
        <dbReference type="NCBIfam" id="TIGR00232"/>
    </source>
</evidence>
<feature type="binding site" evidence="12">
    <location>
        <position position="157"/>
    </location>
    <ligand>
        <name>Mg(2+)</name>
        <dbReference type="ChEBI" id="CHEBI:18420"/>
    </ligand>
</feature>
<name>A0A3P3XI38_9SPIR</name>
<comment type="catalytic activity">
    <reaction evidence="14">
        <text>D-sedoheptulose 7-phosphate + D-glyceraldehyde 3-phosphate = aldehydo-D-ribose 5-phosphate + D-xylulose 5-phosphate</text>
        <dbReference type="Rhea" id="RHEA:10508"/>
        <dbReference type="ChEBI" id="CHEBI:57483"/>
        <dbReference type="ChEBI" id="CHEBI:57737"/>
        <dbReference type="ChEBI" id="CHEBI:58273"/>
        <dbReference type="ChEBI" id="CHEBI:59776"/>
        <dbReference type="EC" id="2.2.1.1"/>
    </reaction>
</comment>
<evidence type="ECO:0000256" key="3">
    <source>
        <dbReference type="ARBA" id="ARBA00013152"/>
    </source>
</evidence>
<feature type="binding site" evidence="10">
    <location>
        <position position="28"/>
    </location>
    <ligand>
        <name>substrate</name>
    </ligand>
</feature>
<feature type="binding site" evidence="11">
    <location>
        <position position="158"/>
    </location>
    <ligand>
        <name>thiamine diphosphate</name>
        <dbReference type="ChEBI" id="CHEBI:58937"/>
    </ligand>
</feature>
<dbReference type="NCBIfam" id="TIGR00232">
    <property type="entry name" value="tktlase_bact"/>
    <property type="match status" value="1"/>
</dbReference>
<feature type="active site" description="Proton donor" evidence="9">
    <location>
        <position position="413"/>
    </location>
</feature>
<dbReference type="InterPro" id="IPR049557">
    <property type="entry name" value="Transketolase_CS"/>
</dbReference>
<dbReference type="PANTHER" id="PTHR43522">
    <property type="entry name" value="TRANSKETOLASE"/>
    <property type="match status" value="1"/>
</dbReference>
<feature type="binding site" evidence="10">
    <location>
        <position position="463"/>
    </location>
    <ligand>
        <name>substrate</name>
    </ligand>
</feature>
<dbReference type="GO" id="GO:0006098">
    <property type="term" value="P:pentose-phosphate shunt"/>
    <property type="evidence" value="ECO:0007669"/>
    <property type="project" value="TreeGrafter"/>
</dbReference>
<dbReference type="SUPFAM" id="SSF52518">
    <property type="entry name" value="Thiamin diphosphate-binding fold (THDP-binding)"/>
    <property type="match status" value="2"/>
</dbReference>
<comment type="function">
    <text evidence="14">Catalyzes the transfer of a two-carbon ketol group from a ketose donor to an aldose acceptor, via a covalent intermediate with the cofactor thiamine pyrophosphate.</text>
</comment>
<feature type="domain" description="Transketolase-like pyrimidine-binding" evidence="15">
    <location>
        <begin position="351"/>
        <end position="527"/>
    </location>
</feature>
<dbReference type="EMBL" id="FWDM01000018">
    <property type="protein sequence ID" value="SLM12423.1"/>
    <property type="molecule type" value="Genomic_DNA"/>
</dbReference>
<dbReference type="PROSITE" id="PS00801">
    <property type="entry name" value="TRANSKETOLASE_1"/>
    <property type="match status" value="1"/>
</dbReference>
<feature type="binding site" evidence="11">
    <location>
        <position position="187"/>
    </location>
    <ligand>
        <name>thiamine diphosphate</name>
        <dbReference type="ChEBI" id="CHEBI:58937"/>
    </ligand>
</feature>
<feature type="binding site" evidence="11">
    <location>
        <position position="68"/>
    </location>
    <ligand>
        <name>thiamine diphosphate</name>
        <dbReference type="ChEBI" id="CHEBI:58937"/>
    </ligand>
</feature>
<dbReference type="Pfam" id="PF00456">
    <property type="entry name" value="Transketolase_N"/>
    <property type="match status" value="1"/>
</dbReference>